<reference evidence="2" key="2">
    <citation type="journal article" date="2015" name="Fish Shellfish Immunol.">
        <title>Early steps in the European eel (Anguilla anguilla)-Vibrio vulnificus interaction in the gills: Role of the RtxA13 toxin.</title>
        <authorList>
            <person name="Callol A."/>
            <person name="Pajuelo D."/>
            <person name="Ebbesson L."/>
            <person name="Teles M."/>
            <person name="MacKenzie S."/>
            <person name="Amaro C."/>
        </authorList>
    </citation>
    <scope>NUCLEOTIDE SEQUENCE</scope>
</reference>
<protein>
    <submittedName>
        <fullName evidence="2">Uncharacterized protein</fullName>
    </submittedName>
</protein>
<sequence length="23" mass="2635">MDSVHYGHVSTMLVNDAESRRET</sequence>
<evidence type="ECO:0000313" key="2">
    <source>
        <dbReference type="EMBL" id="JAH80153.1"/>
    </source>
</evidence>
<organism evidence="2">
    <name type="scientific">Anguilla anguilla</name>
    <name type="common">European freshwater eel</name>
    <name type="synonym">Muraena anguilla</name>
    <dbReference type="NCBI Taxonomy" id="7936"/>
    <lineage>
        <taxon>Eukaryota</taxon>
        <taxon>Metazoa</taxon>
        <taxon>Chordata</taxon>
        <taxon>Craniata</taxon>
        <taxon>Vertebrata</taxon>
        <taxon>Euteleostomi</taxon>
        <taxon>Actinopterygii</taxon>
        <taxon>Neopterygii</taxon>
        <taxon>Teleostei</taxon>
        <taxon>Anguilliformes</taxon>
        <taxon>Anguillidae</taxon>
        <taxon>Anguilla</taxon>
    </lineage>
</organism>
<evidence type="ECO:0000256" key="1">
    <source>
        <dbReference type="SAM" id="MobiDB-lite"/>
    </source>
</evidence>
<feature type="region of interest" description="Disordered" evidence="1">
    <location>
        <begin position="1"/>
        <end position="23"/>
    </location>
</feature>
<dbReference type="AlphaFoldDB" id="A0A0E9VSC7"/>
<proteinExistence type="predicted"/>
<dbReference type="EMBL" id="GBXM01028424">
    <property type="protein sequence ID" value="JAH80153.1"/>
    <property type="molecule type" value="Transcribed_RNA"/>
</dbReference>
<name>A0A0E9VSC7_ANGAN</name>
<reference evidence="2" key="1">
    <citation type="submission" date="2014-11" db="EMBL/GenBank/DDBJ databases">
        <authorList>
            <person name="Amaro Gonzalez C."/>
        </authorList>
    </citation>
    <scope>NUCLEOTIDE SEQUENCE</scope>
</reference>
<accession>A0A0E9VSC7</accession>